<protein>
    <submittedName>
        <fullName evidence="2">Uncharacterized protein</fullName>
    </submittedName>
</protein>
<evidence type="ECO:0000313" key="2">
    <source>
        <dbReference type="EMBL" id="GGC35524.1"/>
    </source>
</evidence>
<dbReference type="RefSeq" id="WP_115781509.1">
    <property type="nucleotide sequence ID" value="NZ_BMHL01000003.1"/>
</dbReference>
<organism evidence="2 3">
    <name type="scientific">Paraburkholderia caffeinilytica</name>
    <dbReference type="NCBI Taxonomy" id="1761016"/>
    <lineage>
        <taxon>Bacteria</taxon>
        <taxon>Pseudomonadati</taxon>
        <taxon>Pseudomonadota</taxon>
        <taxon>Betaproteobacteria</taxon>
        <taxon>Burkholderiales</taxon>
        <taxon>Burkholderiaceae</taxon>
        <taxon>Paraburkholderia</taxon>
    </lineage>
</organism>
<keyword evidence="1" id="KW-0472">Membrane</keyword>
<keyword evidence="1" id="KW-0812">Transmembrane</keyword>
<feature type="transmembrane region" description="Helical" evidence="1">
    <location>
        <begin position="127"/>
        <end position="148"/>
    </location>
</feature>
<proteinExistence type="predicted"/>
<keyword evidence="1" id="KW-1133">Transmembrane helix</keyword>
<name>A0ABQ1M6E7_9BURK</name>
<evidence type="ECO:0000313" key="3">
    <source>
        <dbReference type="Proteomes" id="UP000602004"/>
    </source>
</evidence>
<accession>A0ABQ1M6E7</accession>
<dbReference type="EMBL" id="BMHL01000003">
    <property type="protein sequence ID" value="GGC35524.1"/>
    <property type="molecule type" value="Genomic_DNA"/>
</dbReference>
<sequence length="205" mass="22861">MNNSEFSPADWVKLYRWYRQNTEALQEQVEAVTDELPKVRQQSDSILKCADSMTRTSELIRAQVAQAQKAWDRAGEVAKTIGVTAGEGATSAVEAATNQMVSSLQEATKDAADVALELRKGIWASRAVFLVYLLLFIAVCLVSSYAAYKKGRSDEAIQHASAQPTERDATLRYHGLALEQMFRQASAKDRPRLEQLYQRVTKVSD</sequence>
<comment type="caution">
    <text evidence="2">The sequence shown here is derived from an EMBL/GenBank/DDBJ whole genome shotgun (WGS) entry which is preliminary data.</text>
</comment>
<dbReference type="Proteomes" id="UP000602004">
    <property type="component" value="Unassembled WGS sequence"/>
</dbReference>
<reference evidence="3" key="1">
    <citation type="journal article" date="2019" name="Int. J. Syst. Evol. Microbiol.">
        <title>The Global Catalogue of Microorganisms (GCM) 10K type strain sequencing project: providing services to taxonomists for standard genome sequencing and annotation.</title>
        <authorList>
            <consortium name="The Broad Institute Genomics Platform"/>
            <consortium name="The Broad Institute Genome Sequencing Center for Infectious Disease"/>
            <person name="Wu L."/>
            <person name="Ma J."/>
        </authorList>
    </citation>
    <scope>NUCLEOTIDE SEQUENCE [LARGE SCALE GENOMIC DNA]</scope>
    <source>
        <strain evidence="3">CGMCC 1.15103</strain>
    </source>
</reference>
<gene>
    <name evidence="2" type="ORF">GCM10011400_22700</name>
</gene>
<keyword evidence="3" id="KW-1185">Reference proteome</keyword>
<evidence type="ECO:0000256" key="1">
    <source>
        <dbReference type="SAM" id="Phobius"/>
    </source>
</evidence>